<dbReference type="InterPro" id="IPR023631">
    <property type="entry name" value="Amidase_dom"/>
</dbReference>
<evidence type="ECO:0000313" key="2">
    <source>
        <dbReference type="EMBL" id="MEL7698084.1"/>
    </source>
</evidence>
<gene>
    <name evidence="2" type="ORF">AABB92_20800</name>
</gene>
<accession>A0ABU9MSW5</accession>
<dbReference type="Gene3D" id="3.90.1300.10">
    <property type="entry name" value="Amidase signature (AS) domain"/>
    <property type="match status" value="1"/>
</dbReference>
<dbReference type="InterPro" id="IPR036928">
    <property type="entry name" value="AS_sf"/>
</dbReference>
<proteinExistence type="predicted"/>
<dbReference type="EMBL" id="JBCGBG010000008">
    <property type="protein sequence ID" value="MEL7698084.1"/>
    <property type="molecule type" value="Genomic_DNA"/>
</dbReference>
<sequence length="489" mass="50523">MKERTALLASGSARAIGAAIAAGEISALEATEWYLDRIERLDQGKEGINCVRTVSRLAREEARRADAALAAGQAAGPLHGVPYLIKDNAFTLDGSFASAGASALAEFIPPYEATVVARLREAGAVLLGKTNLTEFADFVAETMPAEFSGAGGVVRHPLGGRYDRGMGSSVGSAAAVAAGFCGFAIGSETQNSIQAPAVHSAVVGFKPTVGRVSRHGFIPLVASQDSPGPLTRTVDDAQLVYQAIGGADIKDTATLTVFPAETRGNQSLQGLRIGIPRRFIADTVLTPDREAVFERLLHALAQAGAVIVDPCDLPSAEQLNGVRSCVFRAEFRAGLNSLLTALKPCGMRSLQDIIAWNSAHPQSIPYGQSLLEATDAAPDLRSSAYIDDRRQDIALSLNAGILAALNAGPADVLLSPMSAAAKCTGKAGAPVVAIPAGADSAGLPFGVTVYAAPGQDAAILQAAMVIESVIGQRLMPAITDTESVITTKS</sequence>
<evidence type="ECO:0000313" key="3">
    <source>
        <dbReference type="Proteomes" id="UP001468095"/>
    </source>
</evidence>
<dbReference type="PANTHER" id="PTHR42678">
    <property type="entry name" value="AMIDASE"/>
    <property type="match status" value="1"/>
</dbReference>
<protein>
    <submittedName>
        <fullName evidence="2">Amidase family protein</fullName>
    </submittedName>
</protein>
<evidence type="ECO:0000259" key="1">
    <source>
        <dbReference type="Pfam" id="PF01425"/>
    </source>
</evidence>
<dbReference type="SUPFAM" id="SSF75304">
    <property type="entry name" value="Amidase signature (AS) enzymes"/>
    <property type="match status" value="1"/>
</dbReference>
<dbReference type="RefSeq" id="WP_046289405.1">
    <property type="nucleotide sequence ID" value="NZ_JBCGBG010000008.1"/>
</dbReference>
<keyword evidence="3" id="KW-1185">Reference proteome</keyword>
<dbReference type="PANTHER" id="PTHR42678:SF34">
    <property type="entry name" value="OS04G0183300 PROTEIN"/>
    <property type="match status" value="1"/>
</dbReference>
<feature type="domain" description="Amidase" evidence="1">
    <location>
        <begin position="29"/>
        <end position="421"/>
    </location>
</feature>
<name>A0ABU9MSW5_9GAMM</name>
<dbReference type="Proteomes" id="UP001468095">
    <property type="component" value="Unassembled WGS sequence"/>
</dbReference>
<comment type="caution">
    <text evidence="2">The sequence shown here is derived from an EMBL/GenBank/DDBJ whole genome shotgun (WGS) entry which is preliminary data.</text>
</comment>
<reference evidence="2 3" key="1">
    <citation type="submission" date="2024-04" db="EMBL/GenBank/DDBJ databases">
        <authorList>
            <person name="Suleimanova A.D."/>
            <person name="Pudova D.S."/>
            <person name="Shagimardanova E.I."/>
            <person name="Sharipova M.R."/>
        </authorList>
    </citation>
    <scope>NUCLEOTIDE SEQUENCE [LARGE SCALE GENOMIC DNA]</scope>
    <source>
        <strain evidence="2 3">3.1</strain>
    </source>
</reference>
<organism evidence="2 3">
    <name type="scientific">Pantoea brenneri</name>
    <dbReference type="NCBI Taxonomy" id="472694"/>
    <lineage>
        <taxon>Bacteria</taxon>
        <taxon>Pseudomonadati</taxon>
        <taxon>Pseudomonadota</taxon>
        <taxon>Gammaproteobacteria</taxon>
        <taxon>Enterobacterales</taxon>
        <taxon>Erwiniaceae</taxon>
        <taxon>Pantoea</taxon>
    </lineage>
</organism>
<dbReference type="Pfam" id="PF01425">
    <property type="entry name" value="Amidase"/>
    <property type="match status" value="1"/>
</dbReference>